<dbReference type="InterPro" id="IPR029063">
    <property type="entry name" value="SAM-dependent_MTases_sf"/>
</dbReference>
<dbReference type="EMBL" id="ML735255">
    <property type="protein sequence ID" value="KAE8390377.1"/>
    <property type="molecule type" value="Genomic_DNA"/>
</dbReference>
<proteinExistence type="predicted"/>
<name>A0A5N7C971_PETAA</name>
<organism evidence="1">
    <name type="scientific">Petromyces alliaceus</name>
    <name type="common">Aspergillus alliaceus</name>
    <dbReference type="NCBI Taxonomy" id="209559"/>
    <lineage>
        <taxon>Eukaryota</taxon>
        <taxon>Fungi</taxon>
        <taxon>Dikarya</taxon>
        <taxon>Ascomycota</taxon>
        <taxon>Pezizomycotina</taxon>
        <taxon>Eurotiomycetes</taxon>
        <taxon>Eurotiomycetidae</taxon>
        <taxon>Eurotiales</taxon>
        <taxon>Aspergillaceae</taxon>
        <taxon>Aspergillus</taxon>
        <taxon>Aspergillus subgen. Circumdati</taxon>
    </lineage>
</organism>
<accession>A0A5N7C971</accession>
<dbReference type="OrthoDB" id="417125at2759"/>
<protein>
    <recommendedName>
        <fullName evidence="2">Ribosomal RNA methyltransferase FtsJ domain-containing protein</fullName>
    </recommendedName>
</protein>
<dbReference type="SUPFAM" id="SSF53335">
    <property type="entry name" value="S-adenosyl-L-methionine-dependent methyltransferases"/>
    <property type="match status" value="1"/>
</dbReference>
<reference evidence="1" key="1">
    <citation type="submission" date="2019-04" db="EMBL/GenBank/DDBJ databases">
        <title>Friends and foes A comparative genomics studyof 23 Aspergillus species from section Flavi.</title>
        <authorList>
            <consortium name="DOE Joint Genome Institute"/>
            <person name="Kjaerbolling I."/>
            <person name="Vesth T."/>
            <person name="Frisvad J.C."/>
            <person name="Nybo J.L."/>
            <person name="Theobald S."/>
            <person name="Kildgaard S."/>
            <person name="Isbrandt T."/>
            <person name="Kuo A."/>
            <person name="Sato A."/>
            <person name="Lyhne E.K."/>
            <person name="Kogle M.E."/>
            <person name="Wiebenga A."/>
            <person name="Kun R.S."/>
            <person name="Lubbers R.J."/>
            <person name="Makela M.R."/>
            <person name="Barry K."/>
            <person name="Chovatia M."/>
            <person name="Clum A."/>
            <person name="Daum C."/>
            <person name="Haridas S."/>
            <person name="He G."/>
            <person name="LaButti K."/>
            <person name="Lipzen A."/>
            <person name="Mondo S."/>
            <person name="Riley R."/>
            <person name="Salamov A."/>
            <person name="Simmons B.A."/>
            <person name="Magnuson J.K."/>
            <person name="Henrissat B."/>
            <person name="Mortensen U.H."/>
            <person name="Larsen T.O."/>
            <person name="Devries R.P."/>
            <person name="Grigoriev I.V."/>
            <person name="Machida M."/>
            <person name="Baker S.E."/>
            <person name="Andersen M.R."/>
        </authorList>
    </citation>
    <scope>NUCLEOTIDE SEQUENCE [LARGE SCALE GENOMIC DNA]</scope>
    <source>
        <strain evidence="1">IBT 14317</strain>
    </source>
</reference>
<dbReference type="AlphaFoldDB" id="A0A5N7C971"/>
<evidence type="ECO:0000313" key="1">
    <source>
        <dbReference type="EMBL" id="KAE8390377.1"/>
    </source>
</evidence>
<sequence length="283" mass="31402">MSRPIAGWVEEVHFFKKQRHNADNANNSTVQFFHGMMKRIAREIHRAPGIFKIEASIMSQSSILDMCTTPGGLLEIERGYNPTSRAGGGHNVRLLEDPNVKLHLVDIAMLAADMGVADIPTEHPDAGNFLPRHVTPDQTRHLIICGGQVLGTHERVPYHESREARRLIVSQLSLGLEHLKPGGSIIVLLHKVEAWDTVQLLYTVNKSSSIQLFKPLTSHTKRSSFYMVTRNVGSHHLEAILAIARWKDACNSKIIRSQAHKTVLHIQAKASAKAPLIKAGLAN</sequence>
<evidence type="ECO:0008006" key="2">
    <source>
        <dbReference type="Google" id="ProtNLM"/>
    </source>
</evidence>
<gene>
    <name evidence="1" type="ORF">BDV23DRAFT_172371</name>
</gene>
<dbReference type="Proteomes" id="UP000326877">
    <property type="component" value="Unassembled WGS sequence"/>
</dbReference>
<dbReference type="Gene3D" id="3.40.50.150">
    <property type="entry name" value="Vaccinia Virus protein VP39"/>
    <property type="match status" value="1"/>
</dbReference>